<protein>
    <submittedName>
        <fullName evidence="3">Uncharacterized protein</fullName>
    </submittedName>
</protein>
<proteinExistence type="inferred from homology"/>
<gene>
    <name evidence="3" type="ORF">OSB04_012740</name>
</gene>
<feature type="region of interest" description="Disordered" evidence="2">
    <location>
        <begin position="1"/>
        <end position="21"/>
    </location>
</feature>
<dbReference type="Proteomes" id="UP001172457">
    <property type="component" value="Chromosome 3"/>
</dbReference>
<comment type="similarity">
    <text evidence="1">In the N-terminal section; belongs to the glycosyltransferase 20 family.</text>
</comment>
<dbReference type="GO" id="GO:0005829">
    <property type="term" value="C:cytosol"/>
    <property type="evidence" value="ECO:0007669"/>
    <property type="project" value="TreeGrafter"/>
</dbReference>
<dbReference type="PANTHER" id="PTHR10788">
    <property type="entry name" value="TREHALOSE-6-PHOSPHATE SYNTHASE"/>
    <property type="match status" value="1"/>
</dbReference>
<dbReference type="EMBL" id="JARYMX010000003">
    <property type="protein sequence ID" value="KAJ9558126.1"/>
    <property type="molecule type" value="Genomic_DNA"/>
</dbReference>
<dbReference type="AlphaFoldDB" id="A0AA38WQU7"/>
<evidence type="ECO:0000313" key="3">
    <source>
        <dbReference type="EMBL" id="KAJ9558126.1"/>
    </source>
</evidence>
<evidence type="ECO:0000256" key="1">
    <source>
        <dbReference type="ARBA" id="ARBA00005409"/>
    </source>
</evidence>
<comment type="caution">
    <text evidence="3">The sequence shown here is derived from an EMBL/GenBank/DDBJ whole genome shotgun (WGS) entry which is preliminary data.</text>
</comment>
<dbReference type="Gene3D" id="3.40.50.1000">
    <property type="entry name" value="HAD superfamily/HAD-like"/>
    <property type="match status" value="1"/>
</dbReference>
<dbReference type="InterPro" id="IPR036412">
    <property type="entry name" value="HAD-like_sf"/>
</dbReference>
<organism evidence="3 4">
    <name type="scientific">Centaurea solstitialis</name>
    <name type="common">yellow star-thistle</name>
    <dbReference type="NCBI Taxonomy" id="347529"/>
    <lineage>
        <taxon>Eukaryota</taxon>
        <taxon>Viridiplantae</taxon>
        <taxon>Streptophyta</taxon>
        <taxon>Embryophyta</taxon>
        <taxon>Tracheophyta</taxon>
        <taxon>Spermatophyta</taxon>
        <taxon>Magnoliopsida</taxon>
        <taxon>eudicotyledons</taxon>
        <taxon>Gunneridae</taxon>
        <taxon>Pentapetalae</taxon>
        <taxon>asterids</taxon>
        <taxon>campanulids</taxon>
        <taxon>Asterales</taxon>
        <taxon>Asteraceae</taxon>
        <taxon>Carduoideae</taxon>
        <taxon>Cardueae</taxon>
        <taxon>Centaureinae</taxon>
        <taxon>Centaurea</taxon>
    </lineage>
</organism>
<dbReference type="InterPro" id="IPR003337">
    <property type="entry name" value="Trehalose_PPase"/>
</dbReference>
<evidence type="ECO:0000256" key="2">
    <source>
        <dbReference type="SAM" id="MobiDB-lite"/>
    </source>
</evidence>
<dbReference type="GO" id="GO:0005992">
    <property type="term" value="P:trehalose biosynthetic process"/>
    <property type="evidence" value="ECO:0007669"/>
    <property type="project" value="InterPro"/>
</dbReference>
<dbReference type="GO" id="GO:0003825">
    <property type="term" value="F:alpha,alpha-trehalose-phosphate synthase (UDP-forming) activity"/>
    <property type="evidence" value="ECO:0007669"/>
    <property type="project" value="TreeGrafter"/>
</dbReference>
<evidence type="ECO:0000313" key="4">
    <source>
        <dbReference type="Proteomes" id="UP001172457"/>
    </source>
</evidence>
<sequence>MKRCNNTVSQGRGNFGKPVEHHESVTSSIAYALNMPAEEREKQHHNNLMHGFNATLTELVDSGRWVDHFKEMEPRLHPEVKESLRKLCDDPKSTVVVLSGSHHSILDKNFGEFNIWLAAEHGVFLRTPNKKWIRNLPKIHMDWVDSMKV</sequence>
<name>A0AA38WQU7_9ASTR</name>
<accession>A0AA38WQU7</accession>
<dbReference type="GO" id="GO:0004805">
    <property type="term" value="F:trehalose-phosphatase activity"/>
    <property type="evidence" value="ECO:0007669"/>
    <property type="project" value="TreeGrafter"/>
</dbReference>
<dbReference type="Pfam" id="PF02358">
    <property type="entry name" value="Trehalose_PPase"/>
    <property type="match status" value="1"/>
</dbReference>
<feature type="compositionally biased region" description="Polar residues" evidence="2">
    <location>
        <begin position="1"/>
        <end position="12"/>
    </location>
</feature>
<dbReference type="SUPFAM" id="SSF56784">
    <property type="entry name" value="HAD-like"/>
    <property type="match status" value="1"/>
</dbReference>
<dbReference type="InterPro" id="IPR023214">
    <property type="entry name" value="HAD_sf"/>
</dbReference>
<dbReference type="PANTHER" id="PTHR10788:SF106">
    <property type="entry name" value="BCDNA.GH08860"/>
    <property type="match status" value="1"/>
</dbReference>
<keyword evidence="4" id="KW-1185">Reference proteome</keyword>
<dbReference type="InterPro" id="IPR001830">
    <property type="entry name" value="Glyco_trans_20"/>
</dbReference>
<reference evidence="3" key="1">
    <citation type="submission" date="2023-03" db="EMBL/GenBank/DDBJ databases">
        <title>Chromosome-scale reference genome and RAD-based genetic map of yellow starthistle (Centaurea solstitialis) reveal putative structural variation and QTLs associated with invader traits.</title>
        <authorList>
            <person name="Reatini B."/>
            <person name="Cang F.A."/>
            <person name="Jiang Q."/>
            <person name="Mckibben M.T.W."/>
            <person name="Barker M.S."/>
            <person name="Rieseberg L.H."/>
            <person name="Dlugosch K.M."/>
        </authorList>
    </citation>
    <scope>NUCLEOTIDE SEQUENCE</scope>
    <source>
        <strain evidence="3">CAN-66</strain>
        <tissue evidence="3">Leaf</tissue>
    </source>
</reference>